<dbReference type="EMBL" id="BAABFV010000001">
    <property type="protein sequence ID" value="GAA4356698.1"/>
    <property type="molecule type" value="Genomic_DNA"/>
</dbReference>
<gene>
    <name evidence="2" type="ORF">GCM10023151_04880</name>
</gene>
<dbReference type="Proteomes" id="UP001501011">
    <property type="component" value="Unassembled WGS sequence"/>
</dbReference>
<reference evidence="3" key="1">
    <citation type="journal article" date="2019" name="Int. J. Syst. Evol. Microbiol.">
        <title>The Global Catalogue of Microorganisms (GCM) 10K type strain sequencing project: providing services to taxonomists for standard genome sequencing and annotation.</title>
        <authorList>
            <consortium name="The Broad Institute Genomics Platform"/>
            <consortium name="The Broad Institute Genome Sequencing Center for Infectious Disease"/>
            <person name="Wu L."/>
            <person name="Ma J."/>
        </authorList>
    </citation>
    <scope>NUCLEOTIDE SEQUENCE [LARGE SCALE GENOMIC DNA]</scope>
    <source>
        <strain evidence="3">JCM 17728</strain>
    </source>
</reference>
<sequence length="149" mass="17241">MKPLFITVIFLLASSAAVSCPNVNGTWKSSKVLSMAYNKRHADLEPAQEELLNQILGNMEISITNNKIIEHELPTIQVELNGKVHDFEYQYNEYSYKTIKCDENSVTIESNHPQMGKRKSTANFINKDTYWVSPEFMTNTREYFIRINK</sequence>
<feature type="signal peptide" evidence="1">
    <location>
        <begin position="1"/>
        <end position="19"/>
    </location>
</feature>
<comment type="caution">
    <text evidence="2">The sequence shown here is derived from an EMBL/GenBank/DDBJ whole genome shotgun (WGS) entry which is preliminary data.</text>
</comment>
<proteinExistence type="predicted"/>
<evidence type="ECO:0000313" key="3">
    <source>
        <dbReference type="Proteomes" id="UP001501011"/>
    </source>
</evidence>
<protein>
    <submittedName>
        <fullName evidence="2">Uncharacterized protein</fullName>
    </submittedName>
</protein>
<dbReference type="RefSeq" id="WP_345291612.1">
    <property type="nucleotide sequence ID" value="NZ_BAABFV010000001.1"/>
</dbReference>
<organism evidence="2 3">
    <name type="scientific">Kangiella marina</name>
    <dbReference type="NCBI Taxonomy" id="1079178"/>
    <lineage>
        <taxon>Bacteria</taxon>
        <taxon>Pseudomonadati</taxon>
        <taxon>Pseudomonadota</taxon>
        <taxon>Gammaproteobacteria</taxon>
        <taxon>Kangiellales</taxon>
        <taxon>Kangiellaceae</taxon>
        <taxon>Kangiella</taxon>
    </lineage>
</organism>
<dbReference type="PROSITE" id="PS51257">
    <property type="entry name" value="PROKAR_LIPOPROTEIN"/>
    <property type="match status" value="1"/>
</dbReference>
<accession>A0ABP8IDL8</accession>
<feature type="chain" id="PRO_5047477050" evidence="1">
    <location>
        <begin position="20"/>
        <end position="149"/>
    </location>
</feature>
<keyword evidence="1" id="KW-0732">Signal</keyword>
<keyword evidence="3" id="KW-1185">Reference proteome</keyword>
<evidence type="ECO:0000313" key="2">
    <source>
        <dbReference type="EMBL" id="GAA4356698.1"/>
    </source>
</evidence>
<name>A0ABP8IDL8_9GAMM</name>
<evidence type="ECO:0000256" key="1">
    <source>
        <dbReference type="SAM" id="SignalP"/>
    </source>
</evidence>